<proteinExistence type="predicted"/>
<evidence type="ECO:0000259" key="2">
    <source>
        <dbReference type="Pfam" id="PF04909"/>
    </source>
</evidence>
<gene>
    <name evidence="3" type="ORF">EI71_01491</name>
</gene>
<dbReference type="OrthoDB" id="9771932at2"/>
<evidence type="ECO:0000313" key="3">
    <source>
        <dbReference type="EMBL" id="RIA75454.1"/>
    </source>
</evidence>
<protein>
    <recommendedName>
        <fullName evidence="2">Amidohydrolase-related domain-containing protein</fullName>
    </recommendedName>
</protein>
<dbReference type="CDD" id="cd01292">
    <property type="entry name" value="metallo-dependent_hydrolases"/>
    <property type="match status" value="1"/>
</dbReference>
<dbReference type="Proteomes" id="UP000266506">
    <property type="component" value="Unassembled WGS sequence"/>
</dbReference>
<dbReference type="RefSeq" id="WP_119016606.1">
    <property type="nucleotide sequence ID" value="NZ_QXEV01000019.1"/>
</dbReference>
<dbReference type="InterPro" id="IPR032465">
    <property type="entry name" value="ACMSD"/>
</dbReference>
<evidence type="ECO:0000256" key="1">
    <source>
        <dbReference type="ARBA" id="ARBA00023239"/>
    </source>
</evidence>
<dbReference type="GO" id="GO:0019748">
    <property type="term" value="P:secondary metabolic process"/>
    <property type="evidence" value="ECO:0007669"/>
    <property type="project" value="TreeGrafter"/>
</dbReference>
<keyword evidence="4" id="KW-1185">Reference proteome</keyword>
<dbReference type="Pfam" id="PF04909">
    <property type="entry name" value="Amidohydro_2"/>
    <property type="match status" value="1"/>
</dbReference>
<dbReference type="InterPro" id="IPR032466">
    <property type="entry name" value="Metal_Hydrolase"/>
</dbReference>
<feature type="domain" description="Amidohydrolase-related" evidence="2">
    <location>
        <begin position="96"/>
        <end position="276"/>
    </location>
</feature>
<sequence>MIIDFHTHAFPDTIAKKAIPILEANGKIKAHTNGTISDLMEKSKNAGIDYSIVLPVATSEKQVKSINTFAIEVNNNYKETHILSFGGLHPNYIDYEEEIIRLKESGIKGIKLHPQYQDTFIDDIKYVNIIDKAFEFGLIVILHAGIDIGIPTEVKVTPDRVLKLLSMLKHKGKLVLAHMGSWRMWEEVYDKLLGLDIYIDTAFSLDYAIQDNKKIPLLTKEQVEAFIFKHGSDHILFGTDSPWAEQRPYIDFINGLNISDIDKKSILGENALKILNMV</sequence>
<dbReference type="GO" id="GO:0016831">
    <property type="term" value="F:carboxy-lyase activity"/>
    <property type="evidence" value="ECO:0007669"/>
    <property type="project" value="InterPro"/>
</dbReference>
<dbReference type="InParanoid" id="A0A397RZU7"/>
<dbReference type="GO" id="GO:0016787">
    <property type="term" value="F:hydrolase activity"/>
    <property type="evidence" value="ECO:0007669"/>
    <property type="project" value="InterPro"/>
</dbReference>
<dbReference type="AlphaFoldDB" id="A0A397RZU7"/>
<dbReference type="PANTHER" id="PTHR21240">
    <property type="entry name" value="2-AMINO-3-CARBOXYLMUCONATE-6-SEMIALDEHYDE DECARBOXYLASE"/>
    <property type="match status" value="1"/>
</dbReference>
<organism evidence="3 4">
    <name type="scientific">Anaeroplasma bactoclasticum</name>
    <dbReference type="NCBI Taxonomy" id="2088"/>
    <lineage>
        <taxon>Bacteria</taxon>
        <taxon>Bacillati</taxon>
        <taxon>Mycoplasmatota</taxon>
        <taxon>Mollicutes</taxon>
        <taxon>Anaeroplasmatales</taxon>
        <taxon>Anaeroplasmataceae</taxon>
        <taxon>Anaeroplasma</taxon>
    </lineage>
</organism>
<dbReference type="PANTHER" id="PTHR21240:SF28">
    <property type="entry name" value="ISO-OROTATE DECARBOXYLASE (EUROFUNG)"/>
    <property type="match status" value="1"/>
</dbReference>
<reference evidence="3 4" key="1">
    <citation type="submission" date="2018-08" db="EMBL/GenBank/DDBJ databases">
        <title>Genomic Encyclopedia of Archaeal and Bacterial Type Strains, Phase II (KMG-II): from individual species to whole genera.</title>
        <authorList>
            <person name="Goeker M."/>
        </authorList>
    </citation>
    <scope>NUCLEOTIDE SEQUENCE [LARGE SCALE GENOMIC DNA]</scope>
    <source>
        <strain evidence="3 4">ATCC 27112</strain>
    </source>
</reference>
<accession>A0A397RZU7</accession>
<dbReference type="EMBL" id="QXEV01000019">
    <property type="protein sequence ID" value="RIA75454.1"/>
    <property type="molecule type" value="Genomic_DNA"/>
</dbReference>
<dbReference type="SUPFAM" id="SSF51556">
    <property type="entry name" value="Metallo-dependent hydrolases"/>
    <property type="match status" value="1"/>
</dbReference>
<dbReference type="GO" id="GO:0005737">
    <property type="term" value="C:cytoplasm"/>
    <property type="evidence" value="ECO:0007669"/>
    <property type="project" value="TreeGrafter"/>
</dbReference>
<name>A0A397RZU7_9MOLU</name>
<evidence type="ECO:0000313" key="4">
    <source>
        <dbReference type="Proteomes" id="UP000266506"/>
    </source>
</evidence>
<comment type="caution">
    <text evidence="3">The sequence shown here is derived from an EMBL/GenBank/DDBJ whole genome shotgun (WGS) entry which is preliminary data.</text>
</comment>
<dbReference type="InterPro" id="IPR006680">
    <property type="entry name" value="Amidohydro-rel"/>
</dbReference>
<dbReference type="Gene3D" id="3.20.20.140">
    <property type="entry name" value="Metal-dependent hydrolases"/>
    <property type="match status" value="1"/>
</dbReference>
<keyword evidence="1" id="KW-0456">Lyase</keyword>